<dbReference type="EMBL" id="WEIO01000007">
    <property type="protein sequence ID" value="KAB7705987.1"/>
    <property type="molecule type" value="Genomic_DNA"/>
</dbReference>
<dbReference type="AlphaFoldDB" id="A0A6I1FE60"/>
<gene>
    <name evidence="1" type="ORF">F9802_13050</name>
</gene>
<name>A0A6I1FE60_9BACI</name>
<sequence length="103" mass="11633">MISEENKEITQLIEKLVTQKLDEHLKQKKDDSAANKASTVINVDNSSLLLAILYMINSKDNSGCDKSKPANTDADIENLIKQVKDIRKRNKEAYQEILTSLND</sequence>
<reference evidence="1 2" key="1">
    <citation type="submission" date="2019-10" db="EMBL/GenBank/DDBJ databases">
        <title>Bacillus aerolatum sp. nov., isolated from bioaerosol of sport playgrounds.</title>
        <authorList>
            <person name="Chen P."/>
            <person name="Zhang G."/>
        </authorList>
    </citation>
    <scope>NUCLEOTIDE SEQUENCE [LARGE SCALE GENOMIC DNA]</scope>
    <source>
        <strain evidence="1 2">CX253</strain>
    </source>
</reference>
<evidence type="ECO:0000313" key="1">
    <source>
        <dbReference type="EMBL" id="KAB7705987.1"/>
    </source>
</evidence>
<evidence type="ECO:0000313" key="2">
    <source>
        <dbReference type="Proteomes" id="UP000429595"/>
    </source>
</evidence>
<dbReference type="RefSeq" id="WP_152152615.1">
    <property type="nucleotide sequence ID" value="NZ_WEIO01000007.1"/>
</dbReference>
<comment type="caution">
    <text evidence="1">The sequence shown here is derived from an EMBL/GenBank/DDBJ whole genome shotgun (WGS) entry which is preliminary data.</text>
</comment>
<dbReference type="Proteomes" id="UP000429595">
    <property type="component" value="Unassembled WGS sequence"/>
</dbReference>
<organism evidence="1 2">
    <name type="scientific">Bacillus aerolatus</name>
    <dbReference type="NCBI Taxonomy" id="2653354"/>
    <lineage>
        <taxon>Bacteria</taxon>
        <taxon>Bacillati</taxon>
        <taxon>Bacillota</taxon>
        <taxon>Bacilli</taxon>
        <taxon>Bacillales</taxon>
        <taxon>Bacillaceae</taxon>
        <taxon>Bacillus</taxon>
    </lineage>
</organism>
<accession>A0A6I1FE60</accession>
<keyword evidence="2" id="KW-1185">Reference proteome</keyword>
<protein>
    <submittedName>
        <fullName evidence="1">Uncharacterized protein</fullName>
    </submittedName>
</protein>
<proteinExistence type="predicted"/>